<feature type="compositionally biased region" description="Low complexity" evidence="1">
    <location>
        <begin position="45"/>
        <end position="56"/>
    </location>
</feature>
<feature type="compositionally biased region" description="Polar residues" evidence="1">
    <location>
        <begin position="17"/>
        <end position="37"/>
    </location>
</feature>
<feature type="domain" description="Peptidoglycan binding-like" evidence="2">
    <location>
        <begin position="79"/>
        <end position="119"/>
    </location>
</feature>
<accession>A0A514LM67</accession>
<dbReference type="OrthoDB" id="9805070at2"/>
<keyword evidence="4" id="KW-1185">Reference proteome</keyword>
<dbReference type="EMBL" id="CP035485">
    <property type="protein sequence ID" value="QDI92960.1"/>
    <property type="molecule type" value="Genomic_DNA"/>
</dbReference>
<proteinExistence type="predicted"/>
<reference evidence="4" key="1">
    <citation type="submission" date="2019-01" db="EMBL/GenBank/DDBJ databases">
        <title>Genomic analysis of Salicibibacter sp. NKC3-5.</title>
        <authorList>
            <person name="Oh Y.J."/>
        </authorList>
    </citation>
    <scope>NUCLEOTIDE SEQUENCE [LARGE SCALE GENOMIC DNA]</scope>
    <source>
        <strain evidence="4">NKC3-5</strain>
    </source>
</reference>
<dbReference type="KEGG" id="sale:EPH95_02635"/>
<feature type="domain" description="Peptidoglycan binding-like" evidence="2">
    <location>
        <begin position="160"/>
        <end position="223"/>
    </location>
</feature>
<evidence type="ECO:0000256" key="1">
    <source>
        <dbReference type="SAM" id="MobiDB-lite"/>
    </source>
</evidence>
<gene>
    <name evidence="3" type="ORF">EPH95_02635</name>
</gene>
<organism evidence="3 4">
    <name type="scientific">Salicibibacter halophilus</name>
    <dbReference type="NCBI Taxonomy" id="2502791"/>
    <lineage>
        <taxon>Bacteria</taxon>
        <taxon>Bacillati</taxon>
        <taxon>Bacillota</taxon>
        <taxon>Bacilli</taxon>
        <taxon>Bacillales</taxon>
        <taxon>Bacillaceae</taxon>
        <taxon>Salicibibacter</taxon>
    </lineage>
</organism>
<dbReference type="InterPro" id="IPR002477">
    <property type="entry name" value="Peptidoglycan-bd-like"/>
</dbReference>
<dbReference type="AlphaFoldDB" id="A0A514LM67"/>
<evidence type="ECO:0000259" key="2">
    <source>
        <dbReference type="Pfam" id="PF01471"/>
    </source>
</evidence>
<dbReference type="Gene3D" id="1.10.101.10">
    <property type="entry name" value="PGBD-like superfamily/PGBD"/>
    <property type="match status" value="2"/>
</dbReference>
<sequence length="227" mass="24423">MDFYNVPASNVIRHSDCTGTTGQTECPGTNYPWSQFKSDIGGSGTDSTSSGSSSSGAPRYGDDDLTFRQAHGDVWGDDGYEWLQEALNDLVNAGLTVDGVFGQNTLDATRDFQDMYNLSYAGADYYGVPGPTTQAKIEELQNGGSSSSGLPSGMLRRGDRGDGVRAVQEALVEANFYPDRNASNNGVDGIYGPDTENAVERFQSVYLSNEVDGIYGPNTREKLEEVM</sequence>
<dbReference type="InterPro" id="IPR036365">
    <property type="entry name" value="PGBD-like_sf"/>
</dbReference>
<dbReference type="Pfam" id="PF01471">
    <property type="entry name" value="PG_binding_1"/>
    <property type="match status" value="2"/>
</dbReference>
<name>A0A514LM67_9BACI</name>
<protein>
    <submittedName>
        <fullName evidence="3">Peptidoglycan-binding protein</fullName>
    </submittedName>
</protein>
<dbReference type="SUPFAM" id="SSF47090">
    <property type="entry name" value="PGBD-like"/>
    <property type="match status" value="2"/>
</dbReference>
<evidence type="ECO:0000313" key="3">
    <source>
        <dbReference type="EMBL" id="QDI92960.1"/>
    </source>
</evidence>
<dbReference type="InterPro" id="IPR036366">
    <property type="entry name" value="PGBDSf"/>
</dbReference>
<evidence type="ECO:0000313" key="4">
    <source>
        <dbReference type="Proteomes" id="UP000319756"/>
    </source>
</evidence>
<feature type="region of interest" description="Disordered" evidence="1">
    <location>
        <begin position="15"/>
        <end position="63"/>
    </location>
</feature>
<dbReference type="Proteomes" id="UP000319756">
    <property type="component" value="Chromosome"/>
</dbReference>